<dbReference type="SUPFAM" id="SSF52047">
    <property type="entry name" value="RNI-like"/>
    <property type="match status" value="1"/>
</dbReference>
<dbReference type="InterPro" id="IPR032675">
    <property type="entry name" value="LRR_dom_sf"/>
</dbReference>
<evidence type="ECO:0008006" key="3">
    <source>
        <dbReference type="Google" id="ProtNLM"/>
    </source>
</evidence>
<dbReference type="STRING" id="1077348.A0A2G8S595"/>
<dbReference type="EMBL" id="AYKW01000023">
    <property type="protein sequence ID" value="PIL28940.1"/>
    <property type="molecule type" value="Genomic_DNA"/>
</dbReference>
<accession>A0A2G8S595</accession>
<dbReference type="Gene3D" id="3.80.10.10">
    <property type="entry name" value="Ribonuclease Inhibitor"/>
    <property type="match status" value="1"/>
</dbReference>
<dbReference type="OrthoDB" id="2752819at2759"/>
<evidence type="ECO:0000313" key="2">
    <source>
        <dbReference type="Proteomes" id="UP000230002"/>
    </source>
</evidence>
<keyword evidence="2" id="KW-1185">Reference proteome</keyword>
<reference evidence="1 2" key="1">
    <citation type="journal article" date="2015" name="Sci. Rep.">
        <title>Chromosome-level genome map provides insights into diverse defense mechanisms in the medicinal fungus Ganoderma sinense.</title>
        <authorList>
            <person name="Zhu Y."/>
            <person name="Xu J."/>
            <person name="Sun C."/>
            <person name="Zhou S."/>
            <person name="Xu H."/>
            <person name="Nelson D.R."/>
            <person name="Qian J."/>
            <person name="Song J."/>
            <person name="Luo H."/>
            <person name="Xiang L."/>
            <person name="Li Y."/>
            <person name="Xu Z."/>
            <person name="Ji A."/>
            <person name="Wang L."/>
            <person name="Lu S."/>
            <person name="Hayward A."/>
            <person name="Sun W."/>
            <person name="Li X."/>
            <person name="Schwartz D.C."/>
            <person name="Wang Y."/>
            <person name="Chen S."/>
        </authorList>
    </citation>
    <scope>NUCLEOTIDE SEQUENCE [LARGE SCALE GENOMIC DNA]</scope>
    <source>
        <strain evidence="1 2">ZZ0214-1</strain>
    </source>
</reference>
<comment type="caution">
    <text evidence="1">The sequence shown here is derived from an EMBL/GenBank/DDBJ whole genome shotgun (WGS) entry which is preliminary data.</text>
</comment>
<sequence length="486" mass="54809">MKHNSDSPRALAACAAVSHSFSEPALEVLWETMEGLSPLFAILRKSVEIISGQGSIWKMTFILSAPIDDQEWGRFVRYAQLVRVYVNRGDNIDGLSSGALMAKTRGEPLLPRLQDLTWVRPIKHSSSLPLFLSPNLHSLYLDLSHDLNIERLQRGDDEQGPDYGKYAGGVTLQSVVSRASHIQDLTVHDATSPFSLETIGTFQHLRILKLHLVSDLLSLSSCLKPLVTLETLTIGMKHDAIGDRLDNMPLDAAPLSLEELRSLQLIGPPKFVVAFLDHVRSPVLQRLDISTACDNVIWRRCMGITSSLFSNTLLSLDVWLHDTPTDTSVRKFRDLFSPLYPLRTLQKLNIKEFKQLECLITPEDISDIAKAWPDLRFLVLPWSKPEGRARPPMLPITALDSIARTCLSLKTLVLPLPDPSPLSDSELPSGFQYINNVTELQLRGGKWKRKARDQCTRYLTHIFPRLQSEGIWLDADYEAIFSWHRR</sequence>
<dbReference type="Proteomes" id="UP000230002">
    <property type="component" value="Unassembled WGS sequence"/>
</dbReference>
<name>A0A2G8S595_9APHY</name>
<organism evidence="1 2">
    <name type="scientific">Ganoderma sinense ZZ0214-1</name>
    <dbReference type="NCBI Taxonomy" id="1077348"/>
    <lineage>
        <taxon>Eukaryota</taxon>
        <taxon>Fungi</taxon>
        <taxon>Dikarya</taxon>
        <taxon>Basidiomycota</taxon>
        <taxon>Agaricomycotina</taxon>
        <taxon>Agaricomycetes</taxon>
        <taxon>Polyporales</taxon>
        <taxon>Polyporaceae</taxon>
        <taxon>Ganoderma</taxon>
    </lineage>
</organism>
<evidence type="ECO:0000313" key="1">
    <source>
        <dbReference type="EMBL" id="PIL28940.1"/>
    </source>
</evidence>
<proteinExistence type="predicted"/>
<dbReference type="AlphaFoldDB" id="A0A2G8S595"/>
<gene>
    <name evidence="1" type="ORF">GSI_08987</name>
</gene>
<protein>
    <recommendedName>
        <fullName evidence="3">F-box domain-containing protein</fullName>
    </recommendedName>
</protein>